<comment type="similarity">
    <text evidence="1 6">Belongs to the peptidase S10 family.</text>
</comment>
<dbReference type="InterPro" id="IPR001563">
    <property type="entry name" value="Peptidase_S10"/>
</dbReference>
<dbReference type="Proteomes" id="UP000620124">
    <property type="component" value="Unassembled WGS sequence"/>
</dbReference>
<dbReference type="AlphaFoldDB" id="A0A8H7CWB1"/>
<proteinExistence type="inferred from homology"/>
<dbReference type="EMBL" id="JACAZI010000010">
    <property type="protein sequence ID" value="KAF7350411.1"/>
    <property type="molecule type" value="Genomic_DNA"/>
</dbReference>
<keyword evidence="8" id="KW-1185">Reference proteome</keyword>
<reference evidence="7" key="1">
    <citation type="submission" date="2020-05" db="EMBL/GenBank/DDBJ databases">
        <title>Mycena genomes resolve the evolution of fungal bioluminescence.</title>
        <authorList>
            <person name="Tsai I.J."/>
        </authorList>
    </citation>
    <scope>NUCLEOTIDE SEQUENCE</scope>
    <source>
        <strain evidence="7">CCC161011</strain>
    </source>
</reference>
<keyword evidence="5" id="KW-0325">Glycoprotein</keyword>
<evidence type="ECO:0000256" key="6">
    <source>
        <dbReference type="RuleBase" id="RU361156"/>
    </source>
</evidence>
<dbReference type="Gene3D" id="3.40.50.1820">
    <property type="entry name" value="alpha/beta hydrolase"/>
    <property type="match status" value="1"/>
</dbReference>
<evidence type="ECO:0000256" key="4">
    <source>
        <dbReference type="ARBA" id="ARBA00022801"/>
    </source>
</evidence>
<keyword evidence="3 6" id="KW-0645">Protease</keyword>
<keyword evidence="2 6" id="KW-0121">Carboxypeptidase</keyword>
<gene>
    <name evidence="7" type="ORF">MVEN_01345900</name>
</gene>
<protein>
    <recommendedName>
        <fullName evidence="6">Carboxypeptidase</fullName>
        <ecNumber evidence="6">3.4.16.-</ecNumber>
    </recommendedName>
</protein>
<sequence length="183" mass="20075">MRATPPSPCTAPQDPKFAVNGTNIPLYDYDLGESYAGLLPIAQEYRIDPNGTDARELFFWFFPSENPAAADEITIWLTGGPGCSSLLANIVYIEQPVGVGFSQGTPGLLHDETDVAQELLGFWKNFMEAFELQGRKVIVAGESYAGYYIPYIADAMLNANDTRFFNVASTFMVDPIIGNQDAQ</sequence>
<dbReference type="InterPro" id="IPR018202">
    <property type="entry name" value="Ser_caboxypep_ser_AS"/>
</dbReference>
<accession>A0A8H7CWB1</accession>
<dbReference type="PANTHER" id="PTHR11802">
    <property type="entry name" value="SERINE PROTEASE FAMILY S10 SERINE CARBOXYPEPTIDASE"/>
    <property type="match status" value="1"/>
</dbReference>
<dbReference type="PRINTS" id="PR00724">
    <property type="entry name" value="CRBOXYPTASEC"/>
</dbReference>
<evidence type="ECO:0000256" key="3">
    <source>
        <dbReference type="ARBA" id="ARBA00022670"/>
    </source>
</evidence>
<organism evidence="7 8">
    <name type="scientific">Mycena venus</name>
    <dbReference type="NCBI Taxonomy" id="2733690"/>
    <lineage>
        <taxon>Eukaryota</taxon>
        <taxon>Fungi</taxon>
        <taxon>Dikarya</taxon>
        <taxon>Basidiomycota</taxon>
        <taxon>Agaricomycotina</taxon>
        <taxon>Agaricomycetes</taxon>
        <taxon>Agaricomycetidae</taxon>
        <taxon>Agaricales</taxon>
        <taxon>Marasmiineae</taxon>
        <taxon>Mycenaceae</taxon>
        <taxon>Mycena</taxon>
    </lineage>
</organism>
<evidence type="ECO:0000313" key="8">
    <source>
        <dbReference type="Proteomes" id="UP000620124"/>
    </source>
</evidence>
<evidence type="ECO:0000313" key="7">
    <source>
        <dbReference type="EMBL" id="KAF7350411.1"/>
    </source>
</evidence>
<evidence type="ECO:0000256" key="2">
    <source>
        <dbReference type="ARBA" id="ARBA00022645"/>
    </source>
</evidence>
<dbReference type="InterPro" id="IPR029058">
    <property type="entry name" value="AB_hydrolase_fold"/>
</dbReference>
<dbReference type="GO" id="GO:0004185">
    <property type="term" value="F:serine-type carboxypeptidase activity"/>
    <property type="evidence" value="ECO:0007669"/>
    <property type="project" value="UniProtKB-UniRule"/>
</dbReference>
<dbReference type="PROSITE" id="PS00131">
    <property type="entry name" value="CARBOXYPEPT_SER_SER"/>
    <property type="match status" value="1"/>
</dbReference>
<comment type="caution">
    <text evidence="7">The sequence shown here is derived from an EMBL/GenBank/DDBJ whole genome shotgun (WGS) entry which is preliminary data.</text>
</comment>
<name>A0A8H7CWB1_9AGAR</name>
<keyword evidence="4 6" id="KW-0378">Hydrolase</keyword>
<dbReference type="EC" id="3.4.16.-" evidence="6"/>
<dbReference type="GO" id="GO:0006508">
    <property type="term" value="P:proteolysis"/>
    <property type="evidence" value="ECO:0007669"/>
    <property type="project" value="UniProtKB-KW"/>
</dbReference>
<dbReference type="OrthoDB" id="443318at2759"/>
<dbReference type="Pfam" id="PF00450">
    <property type="entry name" value="Peptidase_S10"/>
    <property type="match status" value="1"/>
</dbReference>
<dbReference type="SUPFAM" id="SSF53474">
    <property type="entry name" value="alpha/beta-Hydrolases"/>
    <property type="match status" value="1"/>
</dbReference>
<dbReference type="PANTHER" id="PTHR11802:SF479">
    <property type="entry name" value="CARBOXYPEPTIDASE"/>
    <property type="match status" value="1"/>
</dbReference>
<evidence type="ECO:0000256" key="1">
    <source>
        <dbReference type="ARBA" id="ARBA00009431"/>
    </source>
</evidence>
<evidence type="ECO:0000256" key="5">
    <source>
        <dbReference type="ARBA" id="ARBA00023180"/>
    </source>
</evidence>